<dbReference type="Gene3D" id="1.10.287.1260">
    <property type="match status" value="1"/>
</dbReference>
<comment type="caution">
    <text evidence="3">The sequence shown here is derived from an EMBL/GenBank/DDBJ whole genome shotgun (WGS) entry which is preliminary data.</text>
</comment>
<feature type="region of interest" description="Disordered" evidence="1">
    <location>
        <begin position="217"/>
        <end position="243"/>
    </location>
</feature>
<accession>A0ABW2Q9I2</accession>
<feature type="transmembrane region" description="Helical" evidence="2">
    <location>
        <begin position="144"/>
        <end position="166"/>
    </location>
</feature>
<reference evidence="4" key="1">
    <citation type="journal article" date="2019" name="Int. J. Syst. Evol. Microbiol.">
        <title>The Global Catalogue of Microorganisms (GCM) 10K type strain sequencing project: providing services to taxonomists for standard genome sequencing and annotation.</title>
        <authorList>
            <consortium name="The Broad Institute Genomics Platform"/>
            <consortium name="The Broad Institute Genome Sequencing Center for Infectious Disease"/>
            <person name="Wu L."/>
            <person name="Ma J."/>
        </authorList>
    </citation>
    <scope>NUCLEOTIDE SEQUENCE [LARGE SCALE GENOMIC DNA]</scope>
    <source>
        <strain evidence="4">JCM 1490</strain>
    </source>
</reference>
<proteinExistence type="predicted"/>
<dbReference type="Proteomes" id="UP001596455">
    <property type="component" value="Unassembled WGS sequence"/>
</dbReference>
<keyword evidence="2" id="KW-1133">Transmembrane helix</keyword>
<evidence type="ECO:0000256" key="2">
    <source>
        <dbReference type="SAM" id="Phobius"/>
    </source>
</evidence>
<feature type="transmembrane region" description="Helical" evidence="2">
    <location>
        <begin position="79"/>
        <end position="101"/>
    </location>
</feature>
<feature type="compositionally biased region" description="Pro residues" evidence="1">
    <location>
        <begin position="231"/>
        <end position="243"/>
    </location>
</feature>
<dbReference type="RefSeq" id="WP_382392153.1">
    <property type="nucleotide sequence ID" value="NZ_JBHTCQ010000001.1"/>
</dbReference>
<feature type="transmembrane region" description="Helical" evidence="2">
    <location>
        <begin position="20"/>
        <end position="38"/>
    </location>
</feature>
<keyword evidence="2" id="KW-0472">Membrane</keyword>
<protein>
    <submittedName>
        <fullName evidence="3">Uncharacterized protein</fullName>
    </submittedName>
</protein>
<keyword evidence="2" id="KW-0812">Transmembrane</keyword>
<dbReference type="InterPro" id="IPR008910">
    <property type="entry name" value="MSC_TM_helix"/>
</dbReference>
<sequence length="243" mass="25494">MDLTQSLQDTLGSLVAFVPRLLAALVILFIGWIVAKVIEKAVVTVMRKVRFGNLLQRAGIAAPMERMGFGDGSRLLAKILYFAIVLIALQLAIASLGIVALEELLNSLVALLPQIFVALVIVVITGAVANAIKSLFGPAIVRMPAGNLLLSIIVGAIWVIGVFAAIDQVGIAAGIVDTLFNVIVGSLGLILVIKFGVGGVWAAKDRFWPAVYDRVTSASQPNGRRVADTPPSAPEAPPATPQA</sequence>
<feature type="transmembrane region" description="Helical" evidence="2">
    <location>
        <begin position="107"/>
        <end position="132"/>
    </location>
</feature>
<organism evidence="3 4">
    <name type="scientific">Georgenia alba</name>
    <dbReference type="NCBI Taxonomy" id="2233858"/>
    <lineage>
        <taxon>Bacteria</taxon>
        <taxon>Bacillati</taxon>
        <taxon>Actinomycetota</taxon>
        <taxon>Actinomycetes</taxon>
        <taxon>Micrococcales</taxon>
        <taxon>Bogoriellaceae</taxon>
        <taxon>Georgenia</taxon>
    </lineage>
</organism>
<dbReference type="Pfam" id="PF05552">
    <property type="entry name" value="MS_channel_1st_1"/>
    <property type="match status" value="1"/>
</dbReference>
<evidence type="ECO:0000313" key="4">
    <source>
        <dbReference type="Proteomes" id="UP001596455"/>
    </source>
</evidence>
<name>A0ABW2Q9I2_9MICO</name>
<evidence type="ECO:0000256" key="1">
    <source>
        <dbReference type="SAM" id="MobiDB-lite"/>
    </source>
</evidence>
<feature type="transmembrane region" description="Helical" evidence="2">
    <location>
        <begin position="178"/>
        <end position="197"/>
    </location>
</feature>
<evidence type="ECO:0000313" key="3">
    <source>
        <dbReference type="EMBL" id="MFC7404602.1"/>
    </source>
</evidence>
<keyword evidence="4" id="KW-1185">Reference proteome</keyword>
<dbReference type="EMBL" id="JBHTCQ010000001">
    <property type="protein sequence ID" value="MFC7404602.1"/>
    <property type="molecule type" value="Genomic_DNA"/>
</dbReference>
<gene>
    <name evidence="3" type="ORF">ACFQQL_05735</name>
</gene>